<evidence type="ECO:0000313" key="3">
    <source>
        <dbReference type="EMBL" id="TNN27278.1"/>
    </source>
</evidence>
<keyword evidence="2" id="KW-1133">Transmembrane helix</keyword>
<feature type="compositionally biased region" description="Low complexity" evidence="1">
    <location>
        <begin position="84"/>
        <end position="106"/>
    </location>
</feature>
<evidence type="ECO:0000256" key="2">
    <source>
        <dbReference type="SAM" id="Phobius"/>
    </source>
</evidence>
<feature type="transmembrane region" description="Helical" evidence="2">
    <location>
        <begin position="26"/>
        <end position="44"/>
    </location>
</feature>
<evidence type="ECO:0000256" key="1">
    <source>
        <dbReference type="SAM" id="MobiDB-lite"/>
    </source>
</evidence>
<keyword evidence="4" id="KW-1185">Reference proteome</keyword>
<organism evidence="3 4">
    <name type="scientific">Liparis tanakae</name>
    <name type="common">Tanaka's snailfish</name>
    <dbReference type="NCBI Taxonomy" id="230148"/>
    <lineage>
        <taxon>Eukaryota</taxon>
        <taxon>Metazoa</taxon>
        <taxon>Chordata</taxon>
        <taxon>Craniata</taxon>
        <taxon>Vertebrata</taxon>
        <taxon>Euteleostomi</taxon>
        <taxon>Actinopterygii</taxon>
        <taxon>Neopterygii</taxon>
        <taxon>Teleostei</taxon>
        <taxon>Neoteleostei</taxon>
        <taxon>Acanthomorphata</taxon>
        <taxon>Eupercaria</taxon>
        <taxon>Perciformes</taxon>
        <taxon>Cottioidei</taxon>
        <taxon>Cottales</taxon>
        <taxon>Liparidae</taxon>
        <taxon>Liparis</taxon>
    </lineage>
</organism>
<evidence type="ECO:0000313" key="4">
    <source>
        <dbReference type="Proteomes" id="UP000314294"/>
    </source>
</evidence>
<keyword evidence="2" id="KW-0472">Membrane</keyword>
<gene>
    <name evidence="3" type="ORF">EYF80_062578</name>
</gene>
<keyword evidence="2" id="KW-0812">Transmembrane</keyword>
<dbReference type="Proteomes" id="UP000314294">
    <property type="component" value="Unassembled WGS sequence"/>
</dbReference>
<proteinExistence type="predicted"/>
<protein>
    <submittedName>
        <fullName evidence="3">Uncharacterized protein</fullName>
    </submittedName>
</protein>
<dbReference type="AlphaFoldDB" id="A0A4Z2EER9"/>
<reference evidence="3 4" key="1">
    <citation type="submission" date="2019-03" db="EMBL/GenBank/DDBJ databases">
        <title>First draft genome of Liparis tanakae, snailfish: a comprehensive survey of snailfish specific genes.</title>
        <authorList>
            <person name="Kim W."/>
            <person name="Song I."/>
            <person name="Jeong J.-H."/>
            <person name="Kim D."/>
            <person name="Kim S."/>
            <person name="Ryu S."/>
            <person name="Song J.Y."/>
            <person name="Lee S.K."/>
        </authorList>
    </citation>
    <scope>NUCLEOTIDE SEQUENCE [LARGE SCALE GENOMIC DNA]</scope>
    <source>
        <tissue evidence="3">Muscle</tissue>
    </source>
</reference>
<sequence length="106" mass="10970">MPAGINITLVGAFAFGTFIPNGNPPIIFGPLLLLVALAFFAACCGGPREQWRREVGAVGAHGDGGVQDGDERPPAAGHHGRAAQPRQLPQVQLQRQGRRLPAGGGV</sequence>
<dbReference type="EMBL" id="SRLO01008568">
    <property type="protein sequence ID" value="TNN27278.1"/>
    <property type="molecule type" value="Genomic_DNA"/>
</dbReference>
<comment type="caution">
    <text evidence="3">The sequence shown here is derived from an EMBL/GenBank/DDBJ whole genome shotgun (WGS) entry which is preliminary data.</text>
</comment>
<feature type="region of interest" description="Disordered" evidence="1">
    <location>
        <begin position="58"/>
        <end position="106"/>
    </location>
</feature>
<name>A0A4Z2EER9_9TELE</name>
<accession>A0A4Z2EER9</accession>